<name>A8A8I6_IGNH4</name>
<dbReference type="Proteomes" id="UP000000262">
    <property type="component" value="Chromosome"/>
</dbReference>
<reference evidence="1 2" key="1">
    <citation type="journal article" date="2008" name="Genome Biol.">
        <title>A genomic analysis of the archaeal system Ignicoccus hospitalis-Nanoarchaeum equitans.</title>
        <authorList>
            <person name="Podar M."/>
            <person name="Anderson I."/>
            <person name="Makarova K.S."/>
            <person name="Elkins J.G."/>
            <person name="Ivanova N."/>
            <person name="Wall M.A."/>
            <person name="Lykidis A."/>
            <person name="Mavromatis K."/>
            <person name="Sun H."/>
            <person name="Hudson M.E."/>
            <person name="Chen W."/>
            <person name="Deciu C."/>
            <person name="Hutchison D."/>
            <person name="Eads J.R."/>
            <person name="Anderson A."/>
            <person name="Fernandes F."/>
            <person name="Szeto E."/>
            <person name="Lapidus A."/>
            <person name="Kyrpides N.C."/>
            <person name="Saier M.H.Jr."/>
            <person name="Richardson P.M."/>
            <person name="Rachel R."/>
            <person name="Huber H."/>
            <person name="Eisen J.A."/>
            <person name="Koonin E.V."/>
            <person name="Keller M."/>
            <person name="Stetter K.O."/>
        </authorList>
    </citation>
    <scope>NUCLEOTIDE SEQUENCE [LARGE SCALE GENOMIC DNA]</scope>
    <source>
        <strain evidence="2">KIN4/I / DSM 18386 / JCM 14125</strain>
    </source>
</reference>
<dbReference type="KEGG" id="iho:Igni_0054"/>
<dbReference type="EMBL" id="CP000816">
    <property type="protein sequence ID" value="ABU81238.1"/>
    <property type="molecule type" value="Genomic_DNA"/>
</dbReference>
<keyword evidence="2" id="KW-1185">Reference proteome</keyword>
<dbReference type="AlphaFoldDB" id="A8A8I6"/>
<gene>
    <name evidence="1" type="ordered locus">Igni_0054</name>
</gene>
<proteinExistence type="predicted"/>
<dbReference type="HOGENOM" id="CLU_1763849_0_0_2"/>
<accession>A8A8I6</accession>
<evidence type="ECO:0000313" key="2">
    <source>
        <dbReference type="Proteomes" id="UP000000262"/>
    </source>
</evidence>
<evidence type="ECO:0000313" key="1">
    <source>
        <dbReference type="EMBL" id="ABU81238.1"/>
    </source>
</evidence>
<organism evidence="1 2">
    <name type="scientific">Ignicoccus hospitalis (strain KIN4/I / DSM 18386 / JCM 14125)</name>
    <dbReference type="NCBI Taxonomy" id="453591"/>
    <lineage>
        <taxon>Archaea</taxon>
        <taxon>Thermoproteota</taxon>
        <taxon>Thermoprotei</taxon>
        <taxon>Desulfurococcales</taxon>
        <taxon>Desulfurococcaceae</taxon>
        <taxon>Ignicoccus</taxon>
    </lineage>
</organism>
<protein>
    <submittedName>
        <fullName evidence="1">Uncharacterized protein</fullName>
    </submittedName>
</protein>
<sequence>MGSTGLPREVSRVSGQKAFELFEKAKTALARAMLSSKVVDPDKVTAIRYDDDSVLWIFELENEDKAKGLVNWVYNTLTALKDMMDIEKVTKTKVGNKDVIMVYTTYPNFKESYPSAFWSSGNKFFWLESGHDTESFEELLWELLGRS</sequence>
<dbReference type="STRING" id="453591.Igni_0054"/>